<organism evidence="3">
    <name type="scientific">Simulium vittatum</name>
    <name type="common">Striped black fly</name>
    <dbReference type="NCBI Taxonomy" id="7192"/>
    <lineage>
        <taxon>Eukaryota</taxon>
        <taxon>Metazoa</taxon>
        <taxon>Ecdysozoa</taxon>
        <taxon>Arthropoda</taxon>
        <taxon>Hexapoda</taxon>
        <taxon>Insecta</taxon>
        <taxon>Pterygota</taxon>
        <taxon>Neoptera</taxon>
        <taxon>Endopterygota</taxon>
        <taxon>Diptera</taxon>
        <taxon>Nematocera</taxon>
        <taxon>Chironomoidea</taxon>
        <taxon>Simuliidae</taxon>
        <taxon>Simulium</taxon>
    </lineage>
</organism>
<accession>W0HIG6</accession>
<evidence type="ECO:0000256" key="1">
    <source>
        <dbReference type="SAM" id="MobiDB-lite"/>
    </source>
</evidence>
<dbReference type="EMBL" id="KC699731">
    <property type="protein sequence ID" value="AHF71322.1"/>
    <property type="molecule type" value="mRNA"/>
</dbReference>
<keyword evidence="2" id="KW-0732">Signal</keyword>
<sequence>MQPKIIVCFLVVLTINLALASFAAPKGCKSIEITKENAAKPEKNSFEACARGFFARKKGGAVGGWAGDWGRRRRGSGSASQESRGWGGRGWGKSRGYNRKGRGGYGKGRGGYGKRRGYYGKGRGRYGKGRGYGNKYGKGKKYGRFY</sequence>
<proteinExistence type="evidence at transcript level"/>
<feature type="chain" id="PRO_5004789663" evidence="2">
    <location>
        <begin position="21"/>
        <end position="146"/>
    </location>
</feature>
<protein>
    <submittedName>
        <fullName evidence="3">Silk gland protein 3</fullName>
    </submittedName>
</protein>
<evidence type="ECO:0000313" key="3">
    <source>
        <dbReference type="EMBL" id="AHF71322.1"/>
    </source>
</evidence>
<reference evidence="3" key="1">
    <citation type="journal article" date="2013" name="Insect Biochem. Mol. Biol.">
        <title>Novel aquatic silk genes Simulium (Psilozia) vittatum (Zett) Diptera: Simuliidae.</title>
        <authorList>
            <person name="Papanicolaou A."/>
            <person name="Woo A."/>
            <person name="Brei B."/>
            <person name="Ma D."/>
            <person name="Masedunskas A."/>
            <person name="Gray E."/>
            <person name="Xiao G.G."/>
            <person name="Cho S."/>
            <person name="Brockhouse C."/>
        </authorList>
    </citation>
    <scope>NUCLEOTIDE SEQUENCE</scope>
</reference>
<feature type="region of interest" description="Disordered" evidence="1">
    <location>
        <begin position="66"/>
        <end position="116"/>
    </location>
</feature>
<dbReference type="AlphaFoldDB" id="W0HIG6"/>
<name>W0HIG6_SIMVI</name>
<feature type="signal peptide" evidence="2">
    <location>
        <begin position="1"/>
        <end position="20"/>
    </location>
</feature>
<evidence type="ECO:0000256" key="2">
    <source>
        <dbReference type="SAM" id="SignalP"/>
    </source>
</evidence>